<evidence type="ECO:0000256" key="5">
    <source>
        <dbReference type="ARBA" id="ARBA00022989"/>
    </source>
</evidence>
<feature type="transmembrane region" description="Helical" evidence="7">
    <location>
        <begin position="199"/>
        <end position="222"/>
    </location>
</feature>
<feature type="transmembrane region" description="Helical" evidence="7">
    <location>
        <begin position="12"/>
        <end position="38"/>
    </location>
</feature>
<dbReference type="AlphaFoldDB" id="A0A2A6DZ40"/>
<comment type="caution">
    <text evidence="9">The sequence shown here is derived from an EMBL/GenBank/DDBJ whole genome shotgun (WGS) entry which is preliminary data.</text>
</comment>
<feature type="transmembrane region" description="Helical" evidence="7">
    <location>
        <begin position="106"/>
        <end position="124"/>
    </location>
</feature>
<dbReference type="SUPFAM" id="SSF161098">
    <property type="entry name" value="MetI-like"/>
    <property type="match status" value="1"/>
</dbReference>
<keyword evidence="2 7" id="KW-0813">Transport</keyword>
<comment type="subcellular location">
    <subcellularLocation>
        <location evidence="1 7">Cell membrane</location>
        <topology evidence="1 7">Multi-pass membrane protein</topology>
    </subcellularLocation>
</comment>
<evidence type="ECO:0000256" key="6">
    <source>
        <dbReference type="ARBA" id="ARBA00023136"/>
    </source>
</evidence>
<feature type="domain" description="ABC transmembrane type-1" evidence="8">
    <location>
        <begin position="69"/>
        <end position="282"/>
    </location>
</feature>
<evidence type="ECO:0000256" key="7">
    <source>
        <dbReference type="RuleBase" id="RU363032"/>
    </source>
</evidence>
<dbReference type="InterPro" id="IPR035906">
    <property type="entry name" value="MetI-like_sf"/>
</dbReference>
<dbReference type="Proteomes" id="UP000243688">
    <property type="component" value="Unassembled WGS sequence"/>
</dbReference>
<dbReference type="InterPro" id="IPR000515">
    <property type="entry name" value="MetI-like"/>
</dbReference>
<feature type="transmembrane region" description="Helical" evidence="7">
    <location>
        <begin position="73"/>
        <end position="94"/>
    </location>
</feature>
<keyword evidence="6 7" id="KW-0472">Membrane</keyword>
<keyword evidence="5 7" id="KW-1133">Transmembrane helix</keyword>
<dbReference type="Gene3D" id="1.10.3720.10">
    <property type="entry name" value="MetI-like"/>
    <property type="match status" value="1"/>
</dbReference>
<dbReference type="EMBL" id="MOXJ01000028">
    <property type="protein sequence ID" value="PDO09767.1"/>
    <property type="molecule type" value="Genomic_DNA"/>
</dbReference>
<organism evidence="9 10">
    <name type="scientific">Candidatus Reconcilbacillus cellulovorans</name>
    <dbReference type="NCBI Taxonomy" id="1906605"/>
    <lineage>
        <taxon>Bacteria</taxon>
        <taxon>Bacillati</taxon>
        <taxon>Bacillota</taxon>
        <taxon>Bacilli</taxon>
        <taxon>Bacillales</taxon>
        <taxon>Paenibacillaceae</taxon>
        <taxon>Candidatus Reconcilbacillus</taxon>
    </lineage>
</organism>
<accession>A0A2A6DZ40</accession>
<comment type="similarity">
    <text evidence="7">Belongs to the binding-protein-dependent transport system permease family.</text>
</comment>
<evidence type="ECO:0000259" key="8">
    <source>
        <dbReference type="PROSITE" id="PS50928"/>
    </source>
</evidence>
<protein>
    <submittedName>
        <fullName evidence="9">ABC transporter permease</fullName>
    </submittedName>
</protein>
<proteinExistence type="inferred from homology"/>
<feature type="transmembrane region" description="Helical" evidence="7">
    <location>
        <begin position="155"/>
        <end position="178"/>
    </location>
</feature>
<evidence type="ECO:0000256" key="3">
    <source>
        <dbReference type="ARBA" id="ARBA00022475"/>
    </source>
</evidence>
<evidence type="ECO:0000313" key="9">
    <source>
        <dbReference type="EMBL" id="PDO09767.1"/>
    </source>
</evidence>
<dbReference type="SUPFAM" id="SSF160964">
    <property type="entry name" value="MalF N-terminal region-like"/>
    <property type="match status" value="1"/>
</dbReference>
<keyword evidence="4 7" id="KW-0812">Transmembrane</keyword>
<keyword evidence="3" id="KW-1003">Cell membrane</keyword>
<dbReference type="CDD" id="cd06261">
    <property type="entry name" value="TM_PBP2"/>
    <property type="match status" value="1"/>
</dbReference>
<dbReference type="GO" id="GO:0005886">
    <property type="term" value="C:plasma membrane"/>
    <property type="evidence" value="ECO:0007669"/>
    <property type="project" value="UniProtKB-SubCell"/>
</dbReference>
<evidence type="ECO:0000256" key="2">
    <source>
        <dbReference type="ARBA" id="ARBA00022448"/>
    </source>
</evidence>
<reference evidence="9 10" key="1">
    <citation type="submission" date="2016-12" db="EMBL/GenBank/DDBJ databases">
        <title>Candidatus Reconcilibacillus cellulovorans genome.</title>
        <authorList>
            <person name="Kolinko S."/>
            <person name="Wu Y.-W."/>
            <person name="Tachea F."/>
            <person name="Denzel E."/>
            <person name="Hiras J."/>
            <person name="Baecker N."/>
            <person name="Chan L.J."/>
            <person name="Eichorst S.A."/>
            <person name="Frey D."/>
            <person name="Adams P.D."/>
            <person name="Pray T."/>
            <person name="Tanjore D."/>
            <person name="Petzold C.J."/>
            <person name="Gladden J.M."/>
            <person name="Simmons B.A."/>
            <person name="Singer S.W."/>
        </authorList>
    </citation>
    <scope>NUCLEOTIDE SEQUENCE [LARGE SCALE GENOMIC DNA]</scope>
    <source>
        <strain evidence="9">JTherm</strain>
    </source>
</reference>
<dbReference type="GO" id="GO:0055085">
    <property type="term" value="P:transmembrane transport"/>
    <property type="evidence" value="ECO:0007669"/>
    <property type="project" value="InterPro"/>
</dbReference>
<dbReference type="InterPro" id="IPR051393">
    <property type="entry name" value="ABC_transporter_permease"/>
</dbReference>
<dbReference type="Pfam" id="PF00528">
    <property type="entry name" value="BPD_transp_1"/>
    <property type="match status" value="1"/>
</dbReference>
<gene>
    <name evidence="9" type="ORF">BLM47_10815</name>
</gene>
<dbReference type="PANTHER" id="PTHR30193">
    <property type="entry name" value="ABC TRANSPORTER PERMEASE PROTEIN"/>
    <property type="match status" value="1"/>
</dbReference>
<dbReference type="PROSITE" id="PS50928">
    <property type="entry name" value="ABC_TM1"/>
    <property type="match status" value="1"/>
</dbReference>
<dbReference type="PANTHER" id="PTHR30193:SF1">
    <property type="entry name" value="ABC TRANSPORTER PERMEASE PROTEIN YESP-RELATED"/>
    <property type="match status" value="1"/>
</dbReference>
<evidence type="ECO:0000313" key="10">
    <source>
        <dbReference type="Proteomes" id="UP000243688"/>
    </source>
</evidence>
<feature type="transmembrane region" description="Helical" evidence="7">
    <location>
        <begin position="261"/>
        <end position="284"/>
    </location>
</feature>
<evidence type="ECO:0000256" key="4">
    <source>
        <dbReference type="ARBA" id="ARBA00022692"/>
    </source>
</evidence>
<evidence type="ECO:0000256" key="1">
    <source>
        <dbReference type="ARBA" id="ARBA00004651"/>
    </source>
</evidence>
<name>A0A2A6DZ40_9BACL</name>
<sequence>MESLTRQNAAAYLFLGPWLVGFSVVTLVPFVSSLYLAFTNYELFTTPRWIGFRNFIEMFLEDERFAHALKVTFLYVGVGVPLELAFALGLALLLNRGLRGLSFYRAVYYIPYLFGSSVAIAILWRKVFGIDGFINQFLSLLGVQGISWIGTPSTAIYTLVLLKVWQFGSPMIIFLAGLRQIPQEMYDAASIDGAGKWGRFRYVTMPLLSPILFFNLIMQMVYSFQAFTPAYIVSDGTGGPADATLFYTLYLYEKGFTQFHMGYASAMAWFLLVVIACWTAVGFLTSKKWVYYEQ</sequence>